<feature type="compositionally biased region" description="Basic residues" evidence="1">
    <location>
        <begin position="168"/>
        <end position="179"/>
    </location>
</feature>
<accession>A0A1R0GVW5</accession>
<reference evidence="2 3" key="1">
    <citation type="journal article" date="2016" name="Mol. Biol. Evol.">
        <title>Genome-Wide Survey of Gut Fungi (Harpellales) Reveals the First Horizontally Transferred Ubiquitin Gene from a Mosquito Host.</title>
        <authorList>
            <person name="Wang Y."/>
            <person name="White M.M."/>
            <person name="Kvist S."/>
            <person name="Moncalvo J.M."/>
        </authorList>
    </citation>
    <scope>NUCLEOTIDE SEQUENCE [LARGE SCALE GENOMIC DNA]</scope>
    <source>
        <strain evidence="2 3">ALG-7-W6</strain>
    </source>
</reference>
<gene>
    <name evidence="2" type="ORF">AYI68_g4893</name>
</gene>
<dbReference type="EMBL" id="LSSL01002886">
    <property type="protein sequence ID" value="OLY81005.1"/>
    <property type="molecule type" value="Genomic_DNA"/>
</dbReference>
<keyword evidence="3" id="KW-1185">Reference proteome</keyword>
<evidence type="ECO:0000256" key="1">
    <source>
        <dbReference type="SAM" id="MobiDB-lite"/>
    </source>
</evidence>
<comment type="caution">
    <text evidence="2">The sequence shown here is derived from an EMBL/GenBank/DDBJ whole genome shotgun (WGS) entry which is preliminary data.</text>
</comment>
<name>A0A1R0GVW5_9FUNG</name>
<dbReference type="AlphaFoldDB" id="A0A1R0GVW5"/>
<dbReference type="Proteomes" id="UP000187455">
    <property type="component" value="Unassembled WGS sequence"/>
</dbReference>
<evidence type="ECO:0000313" key="2">
    <source>
        <dbReference type="EMBL" id="OLY81005.1"/>
    </source>
</evidence>
<feature type="region of interest" description="Disordered" evidence="1">
    <location>
        <begin position="142"/>
        <end position="179"/>
    </location>
</feature>
<evidence type="ECO:0000313" key="3">
    <source>
        <dbReference type="Proteomes" id="UP000187455"/>
    </source>
</evidence>
<proteinExistence type="predicted"/>
<feature type="region of interest" description="Disordered" evidence="1">
    <location>
        <begin position="52"/>
        <end position="104"/>
    </location>
</feature>
<organism evidence="2 3">
    <name type="scientific">Smittium mucronatum</name>
    <dbReference type="NCBI Taxonomy" id="133383"/>
    <lineage>
        <taxon>Eukaryota</taxon>
        <taxon>Fungi</taxon>
        <taxon>Fungi incertae sedis</taxon>
        <taxon>Zoopagomycota</taxon>
        <taxon>Kickxellomycotina</taxon>
        <taxon>Harpellomycetes</taxon>
        <taxon>Harpellales</taxon>
        <taxon>Legeriomycetaceae</taxon>
        <taxon>Smittium</taxon>
    </lineage>
</organism>
<feature type="compositionally biased region" description="Polar residues" evidence="1">
    <location>
        <begin position="142"/>
        <end position="151"/>
    </location>
</feature>
<protein>
    <submittedName>
        <fullName evidence="2">Uncharacterized protein</fullName>
    </submittedName>
</protein>
<sequence length="179" mass="19453">MISTTKKDVLGRANLTPLQKARNETLKIASKFNVPNSSPILFPPILGSNGLAKSTPSSTLPKPKISVSIVPQPPKPRHIYHPHPQTSTAPSPPSKTSPASFNATKLGTSRSVSYLPLENSAFKKSALLEKVNRLNKHQKRLNSSLINSSFQKPHPKPLDLSAHVSTPAKKRKKSPPPQQ</sequence>